<name>V5RJE4_SPIAP</name>
<feature type="transmembrane region" description="Helical" evidence="1">
    <location>
        <begin position="66"/>
        <end position="90"/>
    </location>
</feature>
<dbReference type="Proteomes" id="UP000018550">
    <property type="component" value="Chromosome"/>
</dbReference>
<feature type="transmembrane region" description="Helical" evidence="1">
    <location>
        <begin position="113"/>
        <end position="142"/>
    </location>
</feature>
<dbReference type="AlphaFoldDB" id="V5RJE4"/>
<organism evidence="2 3">
    <name type="scientific">Spiroplasma apis B31</name>
    <dbReference type="NCBI Taxonomy" id="1276258"/>
    <lineage>
        <taxon>Bacteria</taxon>
        <taxon>Bacillati</taxon>
        <taxon>Mycoplasmatota</taxon>
        <taxon>Mollicutes</taxon>
        <taxon>Entomoplasmatales</taxon>
        <taxon>Spiroplasmataceae</taxon>
        <taxon>Spiroplasma</taxon>
    </lineage>
</organism>
<reference evidence="2 3" key="1">
    <citation type="journal article" date="2014" name="Genome Announc.">
        <title>Complete Genome Sequence of Spiroplasma apis B31T (ATCC 33834), a Bacterium Associated with May Disease of Honeybees (Apis mellifera).</title>
        <authorList>
            <person name="Ku C."/>
            <person name="Lo W.S."/>
            <person name="Chen L.L."/>
            <person name="Kuo C.H."/>
        </authorList>
    </citation>
    <scope>NUCLEOTIDE SEQUENCE [LARGE SCALE GENOMIC DNA]</scope>
    <source>
        <strain evidence="2">B31</strain>
    </source>
</reference>
<sequence length="541" mass="64559">MREFRDNISIMNFLFKKIIMNYKFILIMFLLFISVTVMQIIVVLATSNNIKYKSSISELSQYVVSIIYFKTIVSNILFTILSFVFTYYFIKKHQDQGILSLEIKAGVKLKYGILYRLIIIFTYCISTLLICLFCEYICTLFIKESFKHISSLTLNKYSFYLLNIIITVSFTFLLFNFIKDYVVYILFGSSLLILPLVSYLMPVLLKSNQTYFNTIKNSAEINTKSIIFDDLYKLSNSILEDNLLKSSLNLKFDIGSTKDKTVSQGNFLNDNYLNRIKKENQEFFDFISYIHDRYKTIYPNSSISDYPQLNNFYYNKVITIETFDPYYFFNILKDFNNHDNNLLYKDFFKNLEIFSKKFIFNNTFNDNLYIDDNSAKIDINLWEYKDLNKYTSFQEISMYWLISTLYQSLDNFSIEREKGVDSIEILIDNKNSKIINSIKTLLYLNPIELFNQIRLGSYYNKGLYYQNIGNYFDDNNFTLGREYWSLKEKTIPIINTDYKILNYEGKKRVIFNYEGFYFFLLILSFFIIWLNYYKLKLTIIS</sequence>
<proteinExistence type="predicted"/>
<dbReference type="PATRIC" id="fig|1276258.3.peg.383"/>
<feature type="transmembrane region" description="Helical" evidence="1">
    <location>
        <begin position="182"/>
        <end position="205"/>
    </location>
</feature>
<feature type="transmembrane region" description="Helical" evidence="1">
    <location>
        <begin position="157"/>
        <end position="175"/>
    </location>
</feature>
<dbReference type="KEGG" id="sapi:SAPIS_v1c03850"/>
<keyword evidence="3" id="KW-1185">Reference proteome</keyword>
<dbReference type="STRING" id="1276258.SAPIS_v1c03850"/>
<dbReference type="OrthoDB" id="389359at2"/>
<keyword evidence="1" id="KW-1133">Transmembrane helix</keyword>
<protein>
    <submittedName>
        <fullName evidence="2">Uncharacterized protein</fullName>
    </submittedName>
</protein>
<keyword evidence="1" id="KW-0472">Membrane</keyword>
<evidence type="ECO:0000313" key="2">
    <source>
        <dbReference type="EMBL" id="AHB36231.1"/>
    </source>
</evidence>
<feature type="transmembrane region" description="Helical" evidence="1">
    <location>
        <begin position="515"/>
        <end position="533"/>
    </location>
</feature>
<dbReference type="HOGENOM" id="CLU_509864_0_0_14"/>
<dbReference type="EMBL" id="CP006682">
    <property type="protein sequence ID" value="AHB36231.1"/>
    <property type="molecule type" value="Genomic_DNA"/>
</dbReference>
<dbReference type="RefSeq" id="WP_023789165.1">
    <property type="nucleotide sequence ID" value="NC_022998.1"/>
</dbReference>
<evidence type="ECO:0000313" key="3">
    <source>
        <dbReference type="Proteomes" id="UP000018550"/>
    </source>
</evidence>
<accession>V5RJE4</accession>
<evidence type="ECO:0000256" key="1">
    <source>
        <dbReference type="SAM" id="Phobius"/>
    </source>
</evidence>
<feature type="transmembrane region" description="Helical" evidence="1">
    <location>
        <begin position="21"/>
        <end position="46"/>
    </location>
</feature>
<keyword evidence="1" id="KW-0812">Transmembrane</keyword>
<gene>
    <name evidence="2" type="ORF">SAPIS_v1c03850</name>
</gene>